<dbReference type="Pfam" id="PF00765">
    <property type="entry name" value="Autoind_synth"/>
    <property type="match status" value="1"/>
</dbReference>
<gene>
    <name evidence="7" type="ORF">KIN_44320</name>
</gene>
<dbReference type="PRINTS" id="PR01549">
    <property type="entry name" value="AUTOINDCRSYN"/>
</dbReference>
<dbReference type="InterPro" id="IPR016181">
    <property type="entry name" value="Acyl_CoA_acyltransferase"/>
</dbReference>
<dbReference type="Proteomes" id="UP000436822">
    <property type="component" value="Unassembled WGS sequence"/>
</dbReference>
<dbReference type="GO" id="GO:0007165">
    <property type="term" value="P:signal transduction"/>
    <property type="evidence" value="ECO:0007669"/>
    <property type="project" value="TreeGrafter"/>
</dbReference>
<dbReference type="EMBL" id="BLJE01000013">
    <property type="protein sequence ID" value="GFE67358.1"/>
    <property type="molecule type" value="Genomic_DNA"/>
</dbReference>
<protein>
    <recommendedName>
        <fullName evidence="6">Acyl-homoserine-lactone synthase</fullName>
        <ecNumber evidence="6">2.3.1.184</ecNumber>
    </recommendedName>
    <alternativeName>
        <fullName evidence="6">Autoinducer synthesis protein</fullName>
    </alternativeName>
</protein>
<dbReference type="GO" id="GO:0061579">
    <property type="term" value="F:N-acyl homoserine lactone synthase activity"/>
    <property type="evidence" value="ECO:0007669"/>
    <property type="project" value="UniProtKB-UniRule"/>
</dbReference>
<keyword evidence="2 6" id="KW-0808">Transferase</keyword>
<name>A0A6N6JP82_9RHOB</name>
<evidence type="ECO:0000313" key="7">
    <source>
        <dbReference type="EMBL" id="GFE67358.1"/>
    </source>
</evidence>
<dbReference type="OrthoDB" id="6169313at2"/>
<keyword evidence="8" id="KW-1185">Reference proteome</keyword>
<evidence type="ECO:0000256" key="1">
    <source>
        <dbReference type="ARBA" id="ARBA00022654"/>
    </source>
</evidence>
<comment type="caution">
    <text evidence="7">The sequence shown here is derived from an EMBL/GenBank/DDBJ whole genome shotgun (WGS) entry which is preliminary data.</text>
</comment>
<dbReference type="EC" id="2.3.1.184" evidence="6"/>
<dbReference type="SUPFAM" id="SSF55729">
    <property type="entry name" value="Acyl-CoA N-acyltransferases (Nat)"/>
    <property type="match status" value="1"/>
</dbReference>
<dbReference type="Gene3D" id="3.40.630.30">
    <property type="match status" value="1"/>
</dbReference>
<evidence type="ECO:0000313" key="8">
    <source>
        <dbReference type="Proteomes" id="UP000436822"/>
    </source>
</evidence>
<evidence type="ECO:0000256" key="2">
    <source>
        <dbReference type="ARBA" id="ARBA00022679"/>
    </source>
</evidence>
<evidence type="ECO:0000256" key="4">
    <source>
        <dbReference type="ARBA" id="ARBA00022929"/>
    </source>
</evidence>
<comment type="catalytic activity">
    <reaction evidence="6">
        <text>a fatty acyl-[ACP] + S-adenosyl-L-methionine = an N-acyl-L-homoserine lactone + S-methyl-5'-thioadenosine + holo-[ACP] + H(+)</text>
        <dbReference type="Rhea" id="RHEA:10096"/>
        <dbReference type="Rhea" id="RHEA-COMP:9685"/>
        <dbReference type="Rhea" id="RHEA-COMP:14125"/>
        <dbReference type="ChEBI" id="CHEBI:15378"/>
        <dbReference type="ChEBI" id="CHEBI:17509"/>
        <dbReference type="ChEBI" id="CHEBI:55474"/>
        <dbReference type="ChEBI" id="CHEBI:59789"/>
        <dbReference type="ChEBI" id="CHEBI:64479"/>
        <dbReference type="ChEBI" id="CHEBI:138651"/>
        <dbReference type="EC" id="2.3.1.184"/>
    </reaction>
</comment>
<evidence type="ECO:0000256" key="5">
    <source>
        <dbReference type="PROSITE-ProRule" id="PRU00533"/>
    </source>
</evidence>
<dbReference type="AlphaFoldDB" id="A0A6N6JP82"/>
<dbReference type="PANTHER" id="PTHR39322">
    <property type="entry name" value="ACYL-HOMOSERINE-LACTONE SYNTHASE"/>
    <property type="match status" value="1"/>
</dbReference>
<dbReference type="GO" id="GO:0009372">
    <property type="term" value="P:quorum sensing"/>
    <property type="evidence" value="ECO:0007669"/>
    <property type="project" value="UniProtKB-UniRule"/>
</dbReference>
<keyword evidence="1 5" id="KW-0673">Quorum sensing</keyword>
<comment type="similarity">
    <text evidence="5 6">Belongs to the autoinducer synthase family.</text>
</comment>
<keyword evidence="3 6" id="KW-0949">S-adenosyl-L-methionine</keyword>
<dbReference type="InterPro" id="IPR001690">
    <property type="entry name" value="Autoind_synthase"/>
</dbReference>
<dbReference type="PANTHER" id="PTHR39322:SF1">
    <property type="entry name" value="ISOVALERYL-HOMOSERINE LACTONE SYNTHASE"/>
    <property type="match status" value="1"/>
</dbReference>
<proteinExistence type="inferred from homology"/>
<sequence>MLQMHSLSTLELSEQLRHEMLTHRRRQFVDRLKWPLKIDENGHEIDEYDNGHARYLILASDTGGHLGSVRLSKASENFMIGDHFKDYFEIDLPNPGNVWEVTRFCLAPNLSTKESMGATKELLRGVGHFALMERIHDFVAICTPSILRIYNRLGCSPDVTLVSPFDKNLILVRWYAHQGAIPKLIDLDTLPLEVSERAA</sequence>
<dbReference type="RefSeq" id="WP_159811234.1">
    <property type="nucleotide sequence ID" value="NZ_BLJE01000013.1"/>
</dbReference>
<reference evidence="7 8" key="1">
    <citation type="submission" date="2019-12" db="EMBL/GenBank/DDBJ databases">
        <title>Litoreibacter badius sp. nov., a novel bacteriochlorophyll a-containing bacterium in the genus Litoreibacter.</title>
        <authorList>
            <person name="Kanamuro M."/>
            <person name="Takabe Y."/>
            <person name="Mori K."/>
            <person name="Takaichi S."/>
            <person name="Hanada S."/>
        </authorList>
    </citation>
    <scope>NUCLEOTIDE SEQUENCE [LARGE SCALE GENOMIC DNA]</scope>
    <source>
        <strain evidence="7 8">K6</strain>
    </source>
</reference>
<evidence type="ECO:0000256" key="6">
    <source>
        <dbReference type="RuleBase" id="RU361135"/>
    </source>
</evidence>
<accession>A0A6N6JP82</accession>
<keyword evidence="4 5" id="KW-0071">Autoinducer synthesis</keyword>
<evidence type="ECO:0000256" key="3">
    <source>
        <dbReference type="ARBA" id="ARBA00022691"/>
    </source>
</evidence>
<organism evidence="7 8">
    <name type="scientific">Litoreibacter roseus</name>
    <dbReference type="NCBI Taxonomy" id="2601869"/>
    <lineage>
        <taxon>Bacteria</taxon>
        <taxon>Pseudomonadati</taxon>
        <taxon>Pseudomonadota</taxon>
        <taxon>Alphaproteobacteria</taxon>
        <taxon>Rhodobacterales</taxon>
        <taxon>Roseobacteraceae</taxon>
        <taxon>Litoreibacter</taxon>
    </lineage>
</organism>
<dbReference type="PROSITE" id="PS51187">
    <property type="entry name" value="AUTOINDUCER_SYNTH_2"/>
    <property type="match status" value="1"/>
</dbReference>